<reference evidence="12" key="1">
    <citation type="submission" date="2015-01" db="EMBL/GenBank/DDBJ databases">
        <title>Transcriptome Assembly of Fopius arisanus.</title>
        <authorList>
            <person name="Geib S."/>
        </authorList>
    </citation>
    <scope>NUCLEOTIDE SEQUENCE</scope>
</reference>
<feature type="compositionally biased region" description="Acidic residues" evidence="10">
    <location>
        <begin position="454"/>
        <end position="489"/>
    </location>
</feature>
<dbReference type="GO" id="GO:0016605">
    <property type="term" value="C:PML body"/>
    <property type="evidence" value="ECO:0007669"/>
    <property type="project" value="TreeGrafter"/>
</dbReference>
<evidence type="ECO:0000313" key="12">
    <source>
        <dbReference type="EMBL" id="JAG81986.1"/>
    </source>
</evidence>
<evidence type="ECO:0000259" key="11">
    <source>
        <dbReference type="Pfam" id="PF20920"/>
    </source>
</evidence>
<dbReference type="InterPro" id="IPR046378">
    <property type="entry name" value="DAXX_histone-bd"/>
</dbReference>
<evidence type="ECO:0000256" key="9">
    <source>
        <dbReference type="ARBA" id="ARBA00023242"/>
    </source>
</evidence>
<feature type="compositionally biased region" description="Polar residues" evidence="10">
    <location>
        <begin position="632"/>
        <end position="642"/>
    </location>
</feature>
<dbReference type="Gene3D" id="1.10.8.810">
    <property type="entry name" value="Daxx helical bundle domain"/>
    <property type="match status" value="1"/>
</dbReference>
<dbReference type="GO" id="GO:0003713">
    <property type="term" value="F:transcription coactivator activity"/>
    <property type="evidence" value="ECO:0007669"/>
    <property type="project" value="TreeGrafter"/>
</dbReference>
<sequence length="976" mass="110173">MADEVICLSSSDDEFQLKAGFRTNKGPERQTPNRIRKRKIVEEVEVSTAKRRIHSVKIETFKKRRISTDDGIEEVKEIPKASKSQSHQEKTSPKKFSSTDLSLPSTSKAGLSNERVRHGPKLLIKEKRPMDENNGPTEVFSQFLSLCLSKDRSPDMKKIIEKLKRRYEQTDPAYVHCPAFIGLLNEKRDFLMNDSNLYIHIREIDSEMKCRKRDVVHPKEEGKVEKAEAEETNAESNRNDSRIRLLMKAMEKCEKRIKELSEAEVDWDDDEDSSYMKLAKYEDKMIQMYSKICELTGGDHDAGRRYLRPKHLKVTGIAEVDQAIISFINKRLKNKRKRSQRALSVDCVIFPDYCDILNCIEACNKQRDLGMEKKKMEKIAQKAFTDLGNYLQKVRRDDLVDSFSLVLANSSDPARENPELLRKLEESKNEGKKKLNAIFEKYVRLQEEGPAREDENESDSDPEEDKDDEQEDEDSSEEKNDEVDSEDPVDSNKNVPMNTCSNGESLKKSPCNGYSGKDLRATGYVSDSADTVILPTTRDNKRPGEKMLTPSVPAVTRKLQAQISNEKIAAKRVYKPGPKFTKPIIKPLIKNIENVRVVIRPDDAVNLNVFNQGVISNEVLASSTNDEEDDTVANNSKTSETSPEVPDDEMSNEQNNDEIIDKNVQPSINNTSITNVSVQNEAISTVSKTDSVLKSVTEPTKELDDFIPPESNVEKSPPRKVTSLDNPEITSSTGAIEDGKKSEIIAGDIEDEIHGEDDIVVVDNSSFPDSTLQRADIKKTEDTKEINQSKFDSQPVLKLREFAKPPEFWKNTPDKNPETRKKTIAANVQPIECIDVETDTVQTDTSSSIAGTSLSSNRLSVMKKSKSISIVGTSKQGSKFVRLTPIDGIKTKIIETSRQKILSLLLTKSIISHFSGMPVRTRPLHNATVGSSNVAQPNQNPRFINPVHRIRNNLVVRTPDKRVNPVTIKKIMQKHQ</sequence>
<dbReference type="InterPro" id="IPR046426">
    <property type="entry name" value="DAXX_histone-bd_sf"/>
</dbReference>
<feature type="region of interest" description="Disordered" evidence="10">
    <location>
        <begin position="702"/>
        <end position="734"/>
    </location>
</feature>
<feature type="domain" description="Daxx histone-binding" evidence="11">
    <location>
        <begin position="363"/>
        <end position="443"/>
    </location>
</feature>
<dbReference type="EMBL" id="GBYB01012219">
    <property type="protein sequence ID" value="JAG81986.1"/>
    <property type="molecule type" value="Transcribed_RNA"/>
</dbReference>
<feature type="compositionally biased region" description="Basic and acidic residues" evidence="10">
    <location>
        <begin position="215"/>
        <end position="229"/>
    </location>
</feature>
<dbReference type="InterPro" id="IPR038298">
    <property type="entry name" value="Daxx_N_sf"/>
</dbReference>
<feature type="region of interest" description="Disordered" evidence="10">
    <location>
        <begin position="444"/>
        <end position="511"/>
    </location>
</feature>
<keyword evidence="9" id="KW-0539">Nucleus</keyword>
<evidence type="ECO:0000313" key="13">
    <source>
        <dbReference type="EMBL" id="JAG81988.1"/>
    </source>
</evidence>
<dbReference type="CDD" id="cd13150">
    <property type="entry name" value="DAXX_histone_binding"/>
    <property type="match status" value="1"/>
</dbReference>
<dbReference type="AlphaFoldDB" id="A0A0C9R7C0"/>
<feature type="region of interest" description="Disordered" evidence="10">
    <location>
        <begin position="76"/>
        <end position="114"/>
    </location>
</feature>
<keyword evidence="7" id="KW-0175">Coiled coil</keyword>
<protein>
    <submittedName>
        <fullName evidence="12">DAXX_0 protein</fullName>
    </submittedName>
    <submittedName>
        <fullName evidence="13">DAXX_2 protein</fullName>
    </submittedName>
</protein>
<evidence type="ECO:0000256" key="1">
    <source>
        <dbReference type="ARBA" id="ARBA00004123"/>
    </source>
</evidence>
<evidence type="ECO:0000256" key="10">
    <source>
        <dbReference type="SAM" id="MobiDB-lite"/>
    </source>
</evidence>
<organism evidence="12">
    <name type="scientific">Fopius arisanus</name>
    <dbReference type="NCBI Taxonomy" id="64838"/>
    <lineage>
        <taxon>Eukaryota</taxon>
        <taxon>Metazoa</taxon>
        <taxon>Ecdysozoa</taxon>
        <taxon>Arthropoda</taxon>
        <taxon>Hexapoda</taxon>
        <taxon>Insecta</taxon>
        <taxon>Pterygota</taxon>
        <taxon>Neoptera</taxon>
        <taxon>Endopterygota</taxon>
        <taxon>Hymenoptera</taxon>
        <taxon>Apocrita</taxon>
        <taxon>Ichneumonoidea</taxon>
        <taxon>Braconidae</taxon>
        <taxon>Opiinae</taxon>
        <taxon>Fopius</taxon>
    </lineage>
</organism>
<dbReference type="Gene3D" id="1.20.58.2170">
    <property type="match status" value="1"/>
</dbReference>
<keyword evidence="8" id="KW-0143">Chaperone</keyword>
<dbReference type="PANTHER" id="PTHR12766">
    <property type="entry name" value="DEATH DOMAIN-ASSOCIATED PROTEIN 6 DAXX"/>
    <property type="match status" value="1"/>
</dbReference>
<dbReference type="GO" id="GO:0042393">
    <property type="term" value="F:histone binding"/>
    <property type="evidence" value="ECO:0007669"/>
    <property type="project" value="InterPro"/>
</dbReference>
<dbReference type="GO" id="GO:0050681">
    <property type="term" value="F:nuclear androgen receptor binding"/>
    <property type="evidence" value="ECO:0007669"/>
    <property type="project" value="TreeGrafter"/>
</dbReference>
<keyword evidence="4" id="KW-0158">Chromosome</keyword>
<name>A0A0C9R7C0_9HYME</name>
<gene>
    <name evidence="12" type="primary">DAXX_0</name>
    <name evidence="13" type="synonym">DAXX_2</name>
    <name evidence="13" type="ORF">g.56714</name>
    <name evidence="12" type="ORF">g.56744</name>
</gene>
<feature type="compositionally biased region" description="Polar residues" evidence="10">
    <location>
        <begin position="723"/>
        <end position="734"/>
    </location>
</feature>
<dbReference type="GO" id="GO:0005737">
    <property type="term" value="C:cytoplasm"/>
    <property type="evidence" value="ECO:0007669"/>
    <property type="project" value="UniProtKB-SubCell"/>
</dbReference>
<feature type="region of interest" description="Disordered" evidence="10">
    <location>
        <begin position="215"/>
        <end position="237"/>
    </location>
</feature>
<evidence type="ECO:0000256" key="2">
    <source>
        <dbReference type="ARBA" id="ARBA00004286"/>
    </source>
</evidence>
<comment type="subcellular location">
    <subcellularLocation>
        <location evidence="2">Chromosome</location>
    </subcellularLocation>
    <subcellularLocation>
        <location evidence="3">Cytoplasm</location>
    </subcellularLocation>
    <subcellularLocation>
        <location evidence="1">Nucleus</location>
    </subcellularLocation>
</comment>
<keyword evidence="6" id="KW-0053">Apoptosis</keyword>
<evidence type="ECO:0000256" key="8">
    <source>
        <dbReference type="ARBA" id="ARBA00023186"/>
    </source>
</evidence>
<evidence type="ECO:0000256" key="5">
    <source>
        <dbReference type="ARBA" id="ARBA00022490"/>
    </source>
</evidence>
<keyword evidence="5" id="KW-0963">Cytoplasm</keyword>
<feature type="compositionally biased region" description="Polar residues" evidence="10">
    <location>
        <begin position="94"/>
        <end position="110"/>
    </location>
</feature>
<dbReference type="GO" id="GO:0005694">
    <property type="term" value="C:chromosome"/>
    <property type="evidence" value="ECO:0007669"/>
    <property type="project" value="UniProtKB-SubCell"/>
</dbReference>
<feature type="compositionally biased region" description="Basic and acidic residues" evidence="10">
    <location>
        <begin position="444"/>
        <end position="453"/>
    </location>
</feature>
<dbReference type="PANTHER" id="PTHR12766:SF7">
    <property type="entry name" value="DEATH DOMAIN-ASSOCIATED PROTEIN 6"/>
    <property type="match status" value="1"/>
</dbReference>
<dbReference type="EMBL" id="GBYB01012221">
    <property type="protein sequence ID" value="JAG81988.1"/>
    <property type="molecule type" value="Transcribed_RNA"/>
</dbReference>
<dbReference type="GO" id="GO:0006915">
    <property type="term" value="P:apoptotic process"/>
    <property type="evidence" value="ECO:0007669"/>
    <property type="project" value="UniProtKB-KW"/>
</dbReference>
<evidence type="ECO:0000256" key="3">
    <source>
        <dbReference type="ARBA" id="ARBA00004496"/>
    </source>
</evidence>
<proteinExistence type="predicted"/>
<feature type="compositionally biased region" description="Basic and acidic residues" evidence="10">
    <location>
        <begin position="76"/>
        <end position="92"/>
    </location>
</feature>
<evidence type="ECO:0000256" key="6">
    <source>
        <dbReference type="ARBA" id="ARBA00022703"/>
    </source>
</evidence>
<accession>A0A0C9R7C0</accession>
<dbReference type="Pfam" id="PF20920">
    <property type="entry name" value="DAXX_hist_bd"/>
    <property type="match status" value="1"/>
</dbReference>
<feature type="compositionally biased region" description="Polar residues" evidence="10">
    <location>
        <begin position="491"/>
        <end position="504"/>
    </location>
</feature>
<feature type="region of interest" description="Disordered" evidence="10">
    <location>
        <begin position="622"/>
        <end position="653"/>
    </location>
</feature>
<evidence type="ECO:0000256" key="4">
    <source>
        <dbReference type="ARBA" id="ARBA00022454"/>
    </source>
</evidence>
<evidence type="ECO:0000256" key="7">
    <source>
        <dbReference type="ARBA" id="ARBA00023054"/>
    </source>
</evidence>
<dbReference type="GO" id="GO:0003714">
    <property type="term" value="F:transcription corepressor activity"/>
    <property type="evidence" value="ECO:0007669"/>
    <property type="project" value="TreeGrafter"/>
</dbReference>